<evidence type="ECO:0008006" key="16">
    <source>
        <dbReference type="Google" id="ProtNLM"/>
    </source>
</evidence>
<name>A0AA36GC55_9BILA</name>
<dbReference type="PRINTS" id="PR00047">
    <property type="entry name" value="STROIDFINGER"/>
</dbReference>
<evidence type="ECO:0000313" key="14">
    <source>
        <dbReference type="EMBL" id="CAJ0583187.1"/>
    </source>
</evidence>
<evidence type="ECO:0000256" key="9">
    <source>
        <dbReference type="ARBA" id="ARBA00023170"/>
    </source>
</evidence>
<dbReference type="SUPFAM" id="SSF48508">
    <property type="entry name" value="Nuclear receptor ligand-binding domain"/>
    <property type="match status" value="1"/>
</dbReference>
<dbReference type="InterPro" id="IPR013088">
    <property type="entry name" value="Znf_NHR/GATA"/>
</dbReference>
<keyword evidence="6" id="KW-0805">Transcription regulation</keyword>
<dbReference type="GO" id="GO:0006950">
    <property type="term" value="P:response to stress"/>
    <property type="evidence" value="ECO:0007669"/>
    <property type="project" value="UniProtKB-ARBA"/>
</dbReference>
<evidence type="ECO:0000313" key="15">
    <source>
        <dbReference type="Proteomes" id="UP001177023"/>
    </source>
</evidence>
<dbReference type="PROSITE" id="PS00031">
    <property type="entry name" value="NUCLEAR_REC_DBD_1"/>
    <property type="match status" value="1"/>
</dbReference>
<evidence type="ECO:0000256" key="10">
    <source>
        <dbReference type="ARBA" id="ARBA00023242"/>
    </source>
</evidence>
<evidence type="ECO:0000259" key="13">
    <source>
        <dbReference type="PROSITE" id="PS51843"/>
    </source>
</evidence>
<keyword evidence="10" id="KW-0539">Nucleus</keyword>
<comment type="subcellular location">
    <subcellularLocation>
        <location evidence="1">Nucleus</location>
    </subcellularLocation>
</comment>
<protein>
    <recommendedName>
        <fullName evidence="16">Nuclear hormone receptor HR96</fullName>
    </recommendedName>
</protein>
<gene>
    <name evidence="14" type="ORF">MSPICULIGERA_LOCUS21281</name>
</gene>
<dbReference type="Gene3D" id="1.10.565.10">
    <property type="entry name" value="Retinoid X Receptor"/>
    <property type="match status" value="1"/>
</dbReference>
<dbReference type="SMART" id="SM00399">
    <property type="entry name" value="ZnF_C4"/>
    <property type="match status" value="1"/>
</dbReference>
<dbReference type="FunFam" id="3.30.50.10:FF:000042">
    <property type="entry name" value="Nuclear hormone receptor HR96"/>
    <property type="match status" value="1"/>
</dbReference>
<sequence length="795" mass="89153">MTILEDSGPRQPGRKRTSTSSAAQDAKRIANKVCRVCGDKAFSYNFNVITCESCKAFFRRNAFKENEIRCPFNEECEITTLSRRFCQRCRLVKCFEVGMKKEWIMSDEARLEKKARVEENRERRLKEAIARGDVDEAQVQCGKISSIKHALRQRMSSEKPEDRDDLSLFQNYASPDSGDKLSVPSIPSIGSIGTPQSSNSGDNNFMTGTPMPNIVPTTTSHHDTFHTNTLQPQHSQQLLTEPLSNVVNQVIHMPISDFNLIPPPSISSIPAQNVLSFADTSSNCVNNVLSSPPMGTNNLLLASQDFAANNPTLAATAAASALAQAQLVVQAQQTAQQMVEAVASLPPHQPLIPQQISQAPLSSLAQLPPQINLPTAPPIPHVVNLPPPQPEPEMITISKEMFLKLVNEAGNKDIHHRHQKCTCDCRCGYYPKETVIVDQVLKDVEREDGRDNPFEIKNEGEVNQACQDTADEMQRNFLLPSENSTVSWLSQGLPTNLDGSLSVRSGDDFYDIYSPPGFDSMLRPPPVNYDPDFCELHDDDRDLLNNLLAANNATWGMQLEGKEKRRHEQTLPSKENMVNMAEGAIRRLVKMLKKVDVFHQLTEKDQMEIIKRNSMHYLVLRGAMAYDPGENAWKGPTQNSGFTIKMDAMQSSENLLEHSIRFYTTFKDSLRSNESVMLILGQLLLFRVEGAGYEGPEILNEIFGRYKRCLKRQLYQINCGDIYRTRTDFNSLWAKLDQIKEVQKRALGMVRGVDANNIDPLLQELFAADPSTPAPVTHSKSRNHPKISKTPYTIR</sequence>
<dbReference type="Gene3D" id="3.30.50.10">
    <property type="entry name" value="Erythroid Transcription Factor GATA-1, subunit A"/>
    <property type="match status" value="1"/>
</dbReference>
<dbReference type="GO" id="GO:0000122">
    <property type="term" value="P:negative regulation of transcription by RNA polymerase II"/>
    <property type="evidence" value="ECO:0007669"/>
    <property type="project" value="TreeGrafter"/>
</dbReference>
<keyword evidence="9" id="KW-0675">Receptor</keyword>
<dbReference type="InterPro" id="IPR000536">
    <property type="entry name" value="Nucl_hrmn_rcpt_lig-bd"/>
</dbReference>
<dbReference type="CDD" id="cd06966">
    <property type="entry name" value="NR_DBD_CAR"/>
    <property type="match status" value="1"/>
</dbReference>
<dbReference type="GO" id="GO:0030154">
    <property type="term" value="P:cell differentiation"/>
    <property type="evidence" value="ECO:0007669"/>
    <property type="project" value="TreeGrafter"/>
</dbReference>
<keyword evidence="15" id="KW-1185">Reference proteome</keyword>
<dbReference type="Pfam" id="PF00105">
    <property type="entry name" value="zf-C4"/>
    <property type="match status" value="1"/>
</dbReference>
<dbReference type="PANTHER" id="PTHR24082">
    <property type="entry name" value="NUCLEAR HORMONE RECEPTOR"/>
    <property type="match status" value="1"/>
</dbReference>
<feature type="region of interest" description="Disordered" evidence="11">
    <location>
        <begin position="1"/>
        <end position="24"/>
    </location>
</feature>
<keyword evidence="5" id="KW-0862">Zinc</keyword>
<dbReference type="InterPro" id="IPR050234">
    <property type="entry name" value="Nuclear_hormone_rcpt_NR1"/>
</dbReference>
<proteinExistence type="inferred from homology"/>
<evidence type="ECO:0000256" key="7">
    <source>
        <dbReference type="ARBA" id="ARBA00023125"/>
    </source>
</evidence>
<organism evidence="14 15">
    <name type="scientific">Mesorhabditis spiculigera</name>
    <dbReference type="NCBI Taxonomy" id="96644"/>
    <lineage>
        <taxon>Eukaryota</taxon>
        <taxon>Metazoa</taxon>
        <taxon>Ecdysozoa</taxon>
        <taxon>Nematoda</taxon>
        <taxon>Chromadorea</taxon>
        <taxon>Rhabditida</taxon>
        <taxon>Rhabditina</taxon>
        <taxon>Rhabditomorpha</taxon>
        <taxon>Rhabditoidea</taxon>
        <taxon>Rhabditidae</taxon>
        <taxon>Mesorhabditinae</taxon>
        <taxon>Mesorhabditis</taxon>
    </lineage>
</organism>
<dbReference type="GO" id="GO:0008270">
    <property type="term" value="F:zinc ion binding"/>
    <property type="evidence" value="ECO:0007669"/>
    <property type="project" value="UniProtKB-KW"/>
</dbReference>
<feature type="domain" description="Nuclear receptor" evidence="12">
    <location>
        <begin position="31"/>
        <end position="106"/>
    </location>
</feature>
<feature type="domain" description="NR LBD" evidence="13">
    <location>
        <begin position="539"/>
        <end position="769"/>
    </location>
</feature>
<evidence type="ECO:0000259" key="12">
    <source>
        <dbReference type="PROSITE" id="PS51030"/>
    </source>
</evidence>
<evidence type="ECO:0000256" key="6">
    <source>
        <dbReference type="ARBA" id="ARBA00023015"/>
    </source>
</evidence>
<dbReference type="GO" id="GO:0045944">
    <property type="term" value="P:positive regulation of transcription by RNA polymerase II"/>
    <property type="evidence" value="ECO:0007669"/>
    <property type="project" value="TreeGrafter"/>
</dbReference>
<dbReference type="GO" id="GO:0005634">
    <property type="term" value="C:nucleus"/>
    <property type="evidence" value="ECO:0007669"/>
    <property type="project" value="UniProtKB-SubCell"/>
</dbReference>
<feature type="region of interest" description="Disordered" evidence="11">
    <location>
        <begin position="150"/>
        <end position="184"/>
    </location>
</feature>
<evidence type="ECO:0000256" key="4">
    <source>
        <dbReference type="ARBA" id="ARBA00022771"/>
    </source>
</evidence>
<comment type="similarity">
    <text evidence="2">Belongs to the nuclear hormone receptor family.</text>
</comment>
<evidence type="ECO:0000256" key="2">
    <source>
        <dbReference type="ARBA" id="ARBA00005993"/>
    </source>
</evidence>
<dbReference type="GO" id="GO:0004879">
    <property type="term" value="F:nuclear receptor activity"/>
    <property type="evidence" value="ECO:0007669"/>
    <property type="project" value="TreeGrafter"/>
</dbReference>
<evidence type="ECO:0000256" key="11">
    <source>
        <dbReference type="SAM" id="MobiDB-lite"/>
    </source>
</evidence>
<feature type="region of interest" description="Disordered" evidence="11">
    <location>
        <begin position="191"/>
        <end position="210"/>
    </location>
</feature>
<evidence type="ECO:0000256" key="5">
    <source>
        <dbReference type="ARBA" id="ARBA00022833"/>
    </source>
</evidence>
<keyword evidence="7" id="KW-0238">DNA-binding</keyword>
<evidence type="ECO:0000256" key="1">
    <source>
        <dbReference type="ARBA" id="ARBA00004123"/>
    </source>
</evidence>
<feature type="compositionally biased region" description="Basic and acidic residues" evidence="11">
    <location>
        <begin position="155"/>
        <end position="166"/>
    </location>
</feature>
<evidence type="ECO:0000256" key="8">
    <source>
        <dbReference type="ARBA" id="ARBA00023163"/>
    </source>
</evidence>
<reference evidence="14" key="1">
    <citation type="submission" date="2023-06" db="EMBL/GenBank/DDBJ databases">
        <authorList>
            <person name="Delattre M."/>
        </authorList>
    </citation>
    <scope>NUCLEOTIDE SEQUENCE</scope>
    <source>
        <strain evidence="14">AF72</strain>
    </source>
</reference>
<keyword evidence="4" id="KW-0863">Zinc-finger</keyword>
<dbReference type="GO" id="GO:0000978">
    <property type="term" value="F:RNA polymerase II cis-regulatory region sequence-specific DNA binding"/>
    <property type="evidence" value="ECO:0007669"/>
    <property type="project" value="TreeGrafter"/>
</dbReference>
<dbReference type="SUPFAM" id="SSF57716">
    <property type="entry name" value="Glucocorticoid receptor-like (DNA-binding domain)"/>
    <property type="match status" value="1"/>
</dbReference>
<feature type="region of interest" description="Disordered" evidence="11">
    <location>
        <begin position="772"/>
        <end position="795"/>
    </location>
</feature>
<dbReference type="EMBL" id="CATQJA010002665">
    <property type="protein sequence ID" value="CAJ0583187.1"/>
    <property type="molecule type" value="Genomic_DNA"/>
</dbReference>
<dbReference type="PROSITE" id="PS51030">
    <property type="entry name" value="NUCLEAR_REC_DBD_2"/>
    <property type="match status" value="1"/>
</dbReference>
<feature type="non-terminal residue" evidence="14">
    <location>
        <position position="1"/>
    </location>
</feature>
<dbReference type="PANTHER" id="PTHR24082:SF508">
    <property type="entry name" value="NUCLEAR HORMONE RECEPTOR FAMILY MEMBER NHR-48"/>
    <property type="match status" value="1"/>
</dbReference>
<dbReference type="AlphaFoldDB" id="A0AA36GC55"/>
<dbReference type="Proteomes" id="UP001177023">
    <property type="component" value="Unassembled WGS sequence"/>
</dbReference>
<dbReference type="InterPro" id="IPR001628">
    <property type="entry name" value="Znf_hrmn_rcpt"/>
</dbReference>
<keyword evidence="3" id="KW-0479">Metal-binding</keyword>
<dbReference type="Pfam" id="PF00104">
    <property type="entry name" value="Hormone_recep"/>
    <property type="match status" value="1"/>
</dbReference>
<evidence type="ECO:0000256" key="3">
    <source>
        <dbReference type="ARBA" id="ARBA00022723"/>
    </source>
</evidence>
<keyword evidence="8" id="KW-0804">Transcription</keyword>
<dbReference type="InterPro" id="IPR035500">
    <property type="entry name" value="NHR-like_dom_sf"/>
</dbReference>
<accession>A0AA36GC55</accession>
<comment type="caution">
    <text evidence="14">The sequence shown here is derived from an EMBL/GenBank/DDBJ whole genome shotgun (WGS) entry which is preliminary data.</text>
</comment>
<dbReference type="PROSITE" id="PS51843">
    <property type="entry name" value="NR_LBD"/>
    <property type="match status" value="1"/>
</dbReference>